<evidence type="ECO:0000256" key="12">
    <source>
        <dbReference type="ARBA" id="ARBA00042475"/>
    </source>
</evidence>
<dbReference type="GO" id="GO:0008495">
    <property type="term" value="F:protoheme IX farnesyltransferase activity"/>
    <property type="evidence" value="ECO:0007669"/>
    <property type="project" value="UniProtKB-UniRule"/>
</dbReference>
<comment type="miscellaneous">
    <text evidence="14">Carbon 2 of the heme B porphyrin ring is defined according to the Fischer nomenclature.</text>
</comment>
<keyword evidence="5 14" id="KW-0808">Transferase</keyword>
<evidence type="ECO:0000256" key="8">
    <source>
        <dbReference type="ARBA" id="ARBA00023133"/>
    </source>
</evidence>
<feature type="transmembrane region" description="Helical" evidence="14">
    <location>
        <begin position="283"/>
        <end position="300"/>
    </location>
</feature>
<evidence type="ECO:0000256" key="9">
    <source>
        <dbReference type="ARBA" id="ARBA00023136"/>
    </source>
</evidence>
<accession>A0A0K8MGA5</accession>
<reference evidence="15 16" key="1">
    <citation type="submission" date="2015-03" db="EMBL/GenBank/DDBJ databases">
        <title>Caedibacter varicaedens, whole genome shotgun sequence.</title>
        <authorList>
            <person name="Suzuki H."/>
            <person name="Dapper A.L."/>
            <person name="Gibson A.K."/>
            <person name="Jackson C."/>
            <person name="Lee H."/>
            <person name="Pejaver V.R."/>
            <person name="Doak T."/>
            <person name="Lynch M."/>
        </authorList>
    </citation>
    <scope>NUCLEOTIDE SEQUENCE [LARGE SCALE GENOMIC DNA]</scope>
</reference>
<keyword evidence="4 14" id="KW-1003">Cell membrane</keyword>
<dbReference type="UniPathway" id="UPA00834">
    <property type="reaction ID" value="UER00712"/>
</dbReference>
<dbReference type="InterPro" id="IPR006369">
    <property type="entry name" value="Protohaem_IX_farnesylTrfase"/>
</dbReference>
<protein>
    <recommendedName>
        <fullName evidence="11 14">Protoheme IX farnesyltransferase</fullName>
        <ecNumber evidence="3 14">2.5.1.141</ecNumber>
    </recommendedName>
    <alternativeName>
        <fullName evidence="12 14">Heme B farnesyltransferase</fullName>
    </alternativeName>
    <alternativeName>
        <fullName evidence="10 14">Heme O synthase</fullName>
    </alternativeName>
</protein>
<comment type="similarity">
    <text evidence="14">Belongs to the UbiA prenyltransferase family. Protoheme IX farnesyltransferase subfamily.</text>
</comment>
<feature type="transmembrane region" description="Helical" evidence="14">
    <location>
        <begin position="229"/>
        <end position="246"/>
    </location>
</feature>
<dbReference type="Proteomes" id="UP000036771">
    <property type="component" value="Unassembled WGS sequence"/>
</dbReference>
<dbReference type="GO" id="GO:0005886">
    <property type="term" value="C:plasma membrane"/>
    <property type="evidence" value="ECO:0007669"/>
    <property type="project" value="UniProtKB-SubCell"/>
</dbReference>
<evidence type="ECO:0000313" key="15">
    <source>
        <dbReference type="EMBL" id="GAO98924.1"/>
    </source>
</evidence>
<dbReference type="Pfam" id="PF01040">
    <property type="entry name" value="UbiA"/>
    <property type="match status" value="1"/>
</dbReference>
<feature type="transmembrane region" description="Helical" evidence="14">
    <location>
        <begin position="35"/>
        <end position="54"/>
    </location>
</feature>
<dbReference type="HAMAP" id="MF_00154">
    <property type="entry name" value="CyoE_CtaB"/>
    <property type="match status" value="1"/>
</dbReference>
<dbReference type="PROSITE" id="PS00943">
    <property type="entry name" value="UBIA"/>
    <property type="match status" value="1"/>
</dbReference>
<keyword evidence="16" id="KW-1185">Reference proteome</keyword>
<dbReference type="NCBIfam" id="NF003349">
    <property type="entry name" value="PRK04375.1-2"/>
    <property type="match status" value="1"/>
</dbReference>
<comment type="pathway">
    <text evidence="2 14">Porphyrin-containing compound metabolism; heme O biosynthesis; heme O from protoheme: step 1/1.</text>
</comment>
<proteinExistence type="inferred from homology"/>
<feature type="transmembrane region" description="Helical" evidence="14">
    <location>
        <begin position="183"/>
        <end position="202"/>
    </location>
</feature>
<evidence type="ECO:0000256" key="1">
    <source>
        <dbReference type="ARBA" id="ARBA00004651"/>
    </source>
</evidence>
<dbReference type="NCBIfam" id="TIGR01473">
    <property type="entry name" value="cyoE_ctaB"/>
    <property type="match status" value="1"/>
</dbReference>
<evidence type="ECO:0000256" key="2">
    <source>
        <dbReference type="ARBA" id="ARBA00004919"/>
    </source>
</evidence>
<organism evidence="15 16">
    <name type="scientific">Caedimonas varicaedens</name>
    <dbReference type="NCBI Taxonomy" id="1629334"/>
    <lineage>
        <taxon>Bacteria</taxon>
        <taxon>Pseudomonadati</taxon>
        <taxon>Pseudomonadota</taxon>
        <taxon>Alphaproteobacteria</taxon>
        <taxon>Holosporales</taxon>
        <taxon>Caedimonadaceae</taxon>
        <taxon>Caedimonas</taxon>
    </lineage>
</organism>
<evidence type="ECO:0000256" key="7">
    <source>
        <dbReference type="ARBA" id="ARBA00022989"/>
    </source>
</evidence>
<sequence>MMDISLSRFSQVSPCPVSSEEATVQDFITLLKPGVMSLVVFTGYTGMMLAPGNLHPFLKFAALLAIALGSGGAGAINMWYDCDIDGLMKRTQKRPIPQGRIAPGDALAFGVILSLLSVLLMTLSANLFAAGLLAFSIFFYVIIYTVWLKRSTPYNIVIGGAAGAFPPMIGWVATGSSLSLEPWLLFAIIFLWTPPHFWALALNRSDDYHKAHIPMLPNVAGQLETRRQILLYALFLFIVSLMPYFFHFQGMIYGITAFILGILFLALAIKIFQKGLQGDCKKLFLFSILYLFLLFMGMLVN</sequence>
<feature type="transmembrane region" description="Helical" evidence="14">
    <location>
        <begin position="127"/>
        <end position="147"/>
    </location>
</feature>
<keyword evidence="8 14" id="KW-0350">Heme biosynthesis</keyword>
<evidence type="ECO:0000256" key="4">
    <source>
        <dbReference type="ARBA" id="ARBA00022475"/>
    </source>
</evidence>
<dbReference type="InterPro" id="IPR000537">
    <property type="entry name" value="UbiA_prenyltransferase"/>
</dbReference>
<dbReference type="InterPro" id="IPR044878">
    <property type="entry name" value="UbiA_sf"/>
</dbReference>
<evidence type="ECO:0000256" key="3">
    <source>
        <dbReference type="ARBA" id="ARBA00012292"/>
    </source>
</evidence>
<dbReference type="EMBL" id="BBVC01000102">
    <property type="protein sequence ID" value="GAO98924.1"/>
    <property type="molecule type" value="Genomic_DNA"/>
</dbReference>
<comment type="subcellular location">
    <subcellularLocation>
        <location evidence="1 14">Cell membrane</location>
        <topology evidence="1 14">Multi-pass membrane protein</topology>
    </subcellularLocation>
</comment>
<dbReference type="Gene3D" id="1.10.357.140">
    <property type="entry name" value="UbiA prenyltransferase"/>
    <property type="match status" value="1"/>
</dbReference>
<evidence type="ECO:0000256" key="14">
    <source>
        <dbReference type="HAMAP-Rule" id="MF_00154"/>
    </source>
</evidence>
<feature type="transmembrane region" description="Helical" evidence="14">
    <location>
        <begin position="252"/>
        <end position="271"/>
    </location>
</feature>
<dbReference type="STRING" id="1629334.Cva_01594"/>
<dbReference type="PANTHER" id="PTHR43448:SF7">
    <property type="entry name" value="4-HYDROXYBENZOATE SOLANESYLTRANSFERASE"/>
    <property type="match status" value="1"/>
</dbReference>
<keyword evidence="6 14" id="KW-0812">Transmembrane</keyword>
<evidence type="ECO:0000256" key="5">
    <source>
        <dbReference type="ARBA" id="ARBA00022679"/>
    </source>
</evidence>
<comment type="caution">
    <text evidence="15">The sequence shown here is derived from an EMBL/GenBank/DDBJ whole genome shotgun (WGS) entry which is preliminary data.</text>
</comment>
<evidence type="ECO:0000256" key="11">
    <source>
        <dbReference type="ARBA" id="ARBA00040810"/>
    </source>
</evidence>
<feature type="transmembrane region" description="Helical" evidence="14">
    <location>
        <begin position="60"/>
        <end position="80"/>
    </location>
</feature>
<gene>
    <name evidence="14 15" type="primary">ctaB</name>
    <name evidence="15" type="ORF">Cva_01594</name>
</gene>
<comment type="function">
    <text evidence="14">Converts heme B (protoheme IX) to heme O by substitution of the vinyl group on carbon 2 of heme B porphyrin ring with a hydroxyethyl farnesyl side group.</text>
</comment>
<feature type="transmembrane region" description="Helical" evidence="14">
    <location>
        <begin position="101"/>
        <end position="121"/>
    </location>
</feature>
<evidence type="ECO:0000256" key="6">
    <source>
        <dbReference type="ARBA" id="ARBA00022692"/>
    </source>
</evidence>
<feature type="transmembrane region" description="Helical" evidence="14">
    <location>
        <begin position="154"/>
        <end position="171"/>
    </location>
</feature>
<dbReference type="GO" id="GO:0048034">
    <property type="term" value="P:heme O biosynthetic process"/>
    <property type="evidence" value="ECO:0007669"/>
    <property type="project" value="UniProtKB-UniRule"/>
</dbReference>
<name>A0A0K8MGA5_9PROT</name>
<dbReference type="OrthoDB" id="9814417at2"/>
<evidence type="ECO:0000256" key="10">
    <source>
        <dbReference type="ARBA" id="ARBA00030253"/>
    </source>
</evidence>
<dbReference type="PANTHER" id="PTHR43448">
    <property type="entry name" value="PROTOHEME IX FARNESYLTRANSFERASE, MITOCHONDRIAL"/>
    <property type="match status" value="1"/>
</dbReference>
<evidence type="ECO:0000256" key="13">
    <source>
        <dbReference type="ARBA" id="ARBA00047690"/>
    </source>
</evidence>
<dbReference type="CDD" id="cd13957">
    <property type="entry name" value="PT_UbiA_Cox10"/>
    <property type="match status" value="1"/>
</dbReference>
<evidence type="ECO:0000313" key="16">
    <source>
        <dbReference type="Proteomes" id="UP000036771"/>
    </source>
</evidence>
<keyword evidence="7 14" id="KW-1133">Transmembrane helix</keyword>
<comment type="catalytic activity">
    <reaction evidence="13 14">
        <text>heme b + (2E,6E)-farnesyl diphosphate + H2O = Fe(II)-heme o + diphosphate</text>
        <dbReference type="Rhea" id="RHEA:28070"/>
        <dbReference type="ChEBI" id="CHEBI:15377"/>
        <dbReference type="ChEBI" id="CHEBI:33019"/>
        <dbReference type="ChEBI" id="CHEBI:60344"/>
        <dbReference type="ChEBI" id="CHEBI:60530"/>
        <dbReference type="ChEBI" id="CHEBI:175763"/>
        <dbReference type="EC" id="2.5.1.141"/>
    </reaction>
</comment>
<keyword evidence="9 14" id="KW-0472">Membrane</keyword>
<dbReference type="EC" id="2.5.1.141" evidence="3 14"/>
<dbReference type="InterPro" id="IPR030470">
    <property type="entry name" value="UbiA_prenylTrfase_CS"/>
</dbReference>
<dbReference type="AlphaFoldDB" id="A0A0K8MGA5"/>